<comment type="caution">
    <text evidence="1">The sequence shown here is derived from an EMBL/GenBank/DDBJ whole genome shotgun (WGS) entry which is preliminary data.</text>
</comment>
<reference evidence="2" key="1">
    <citation type="journal article" date="2023" name="Nat. Plants">
        <title>Single-cell RNA sequencing provides a high-resolution roadmap for understanding the multicellular compartmentation of specialized metabolism.</title>
        <authorList>
            <person name="Sun S."/>
            <person name="Shen X."/>
            <person name="Li Y."/>
            <person name="Li Y."/>
            <person name="Wang S."/>
            <person name="Li R."/>
            <person name="Zhang H."/>
            <person name="Shen G."/>
            <person name="Guo B."/>
            <person name="Wei J."/>
            <person name="Xu J."/>
            <person name="St-Pierre B."/>
            <person name="Chen S."/>
            <person name="Sun C."/>
        </authorList>
    </citation>
    <scope>NUCLEOTIDE SEQUENCE [LARGE SCALE GENOMIC DNA]</scope>
</reference>
<protein>
    <submittedName>
        <fullName evidence="1">Uncharacterized protein</fullName>
    </submittedName>
</protein>
<dbReference type="Proteomes" id="UP001060085">
    <property type="component" value="Linkage Group LG06"/>
</dbReference>
<organism evidence="1 2">
    <name type="scientific">Catharanthus roseus</name>
    <name type="common">Madagascar periwinkle</name>
    <name type="synonym">Vinca rosea</name>
    <dbReference type="NCBI Taxonomy" id="4058"/>
    <lineage>
        <taxon>Eukaryota</taxon>
        <taxon>Viridiplantae</taxon>
        <taxon>Streptophyta</taxon>
        <taxon>Embryophyta</taxon>
        <taxon>Tracheophyta</taxon>
        <taxon>Spermatophyta</taxon>
        <taxon>Magnoliopsida</taxon>
        <taxon>eudicotyledons</taxon>
        <taxon>Gunneridae</taxon>
        <taxon>Pentapetalae</taxon>
        <taxon>asterids</taxon>
        <taxon>lamiids</taxon>
        <taxon>Gentianales</taxon>
        <taxon>Apocynaceae</taxon>
        <taxon>Rauvolfioideae</taxon>
        <taxon>Vinceae</taxon>
        <taxon>Catharanthinae</taxon>
        <taxon>Catharanthus</taxon>
    </lineage>
</organism>
<sequence length="139" mass="15544">MEEHCQNGAPMPTDMELMYEVAARALFPIATSEHQMEGIGRRIIAKEVDRAVRLEVQRQIAYATYILYEEVAAPLNEVGILMSELGSLNHLPIGRCLTILVVSARAMPTRETQIVFHDQHLMTAGRCRKCFAICVSATN</sequence>
<evidence type="ECO:0000313" key="1">
    <source>
        <dbReference type="EMBL" id="KAI5657887.1"/>
    </source>
</evidence>
<name>A0ACC0AD26_CATRO</name>
<accession>A0ACC0AD26</accession>
<proteinExistence type="predicted"/>
<evidence type="ECO:0000313" key="2">
    <source>
        <dbReference type="Proteomes" id="UP001060085"/>
    </source>
</evidence>
<gene>
    <name evidence="1" type="ORF">M9H77_26680</name>
</gene>
<dbReference type="EMBL" id="CM044706">
    <property type="protein sequence ID" value="KAI5657887.1"/>
    <property type="molecule type" value="Genomic_DNA"/>
</dbReference>
<keyword evidence="2" id="KW-1185">Reference proteome</keyword>